<evidence type="ECO:0000313" key="11">
    <source>
        <dbReference type="Proteomes" id="UP000199568"/>
    </source>
</evidence>
<protein>
    <submittedName>
        <fullName evidence="10">Cation diffusion facilitator family transporter</fullName>
    </submittedName>
</protein>
<keyword evidence="4 7" id="KW-0812">Transmembrane</keyword>
<evidence type="ECO:0000259" key="8">
    <source>
        <dbReference type="Pfam" id="PF01545"/>
    </source>
</evidence>
<accession>A0A1I0HA15</accession>
<dbReference type="InterPro" id="IPR027469">
    <property type="entry name" value="Cation_efflux_TMD_sf"/>
</dbReference>
<dbReference type="Gene3D" id="1.20.1510.10">
    <property type="entry name" value="Cation efflux protein transmembrane domain"/>
    <property type="match status" value="1"/>
</dbReference>
<evidence type="ECO:0000256" key="5">
    <source>
        <dbReference type="ARBA" id="ARBA00022989"/>
    </source>
</evidence>
<evidence type="ECO:0000256" key="3">
    <source>
        <dbReference type="ARBA" id="ARBA00022448"/>
    </source>
</evidence>
<organism evidence="10 11">
    <name type="scientific">Natronincola peptidivorans</name>
    <dbReference type="NCBI Taxonomy" id="426128"/>
    <lineage>
        <taxon>Bacteria</taxon>
        <taxon>Bacillati</taxon>
        <taxon>Bacillota</taxon>
        <taxon>Clostridia</taxon>
        <taxon>Peptostreptococcales</taxon>
        <taxon>Natronincolaceae</taxon>
        <taxon>Natronincola</taxon>
    </lineage>
</organism>
<dbReference type="GO" id="GO:0016020">
    <property type="term" value="C:membrane"/>
    <property type="evidence" value="ECO:0007669"/>
    <property type="project" value="UniProtKB-SubCell"/>
</dbReference>
<dbReference type="PANTHER" id="PTHR43840">
    <property type="entry name" value="MITOCHONDRIAL METAL TRANSPORTER 1-RELATED"/>
    <property type="match status" value="1"/>
</dbReference>
<keyword evidence="6 7" id="KW-0472">Membrane</keyword>
<sequence>MEDQVRYQEAKKVSIVGLVTNVFLTIIKAIIGIIAGSTALVADAFHSASDLFGTIILLQGLKIAHKPPDASHPYGHHRAETITSKILAIILIVTALGIGYESYSILRQPVITPPEFKAIYIAGISILLKEWLYHYTVRVGKKIKSTAVIADAWHHRTDAFSSVAALIGITGAVLGFPMMDPLAGLFVSILILKTGISIYKQAIMALMDTAPPKEVVEDIRVAAFEAKGIKEVQEIKMRQYGSKFIVDMKVCVNPTITVEEGHGAAARAKKNIMESSYDIQDVLIHVNPCRQPQEENCHHCDYKYKG</sequence>
<evidence type="ECO:0000259" key="9">
    <source>
        <dbReference type="Pfam" id="PF16916"/>
    </source>
</evidence>
<dbReference type="Gene3D" id="3.30.70.1350">
    <property type="entry name" value="Cation efflux protein, cytoplasmic domain"/>
    <property type="match status" value="1"/>
</dbReference>
<dbReference type="OrthoDB" id="9806522at2"/>
<dbReference type="InterPro" id="IPR027470">
    <property type="entry name" value="Cation_efflux_CTD"/>
</dbReference>
<dbReference type="Pfam" id="PF01545">
    <property type="entry name" value="Cation_efflux"/>
    <property type="match status" value="1"/>
</dbReference>
<dbReference type="InterPro" id="IPR050291">
    <property type="entry name" value="CDF_Transporter"/>
</dbReference>
<dbReference type="PANTHER" id="PTHR43840:SF15">
    <property type="entry name" value="MITOCHONDRIAL METAL TRANSPORTER 1-RELATED"/>
    <property type="match status" value="1"/>
</dbReference>
<dbReference type="SUPFAM" id="SSF161111">
    <property type="entry name" value="Cation efflux protein transmembrane domain-like"/>
    <property type="match status" value="1"/>
</dbReference>
<keyword evidence="5 7" id="KW-1133">Transmembrane helix</keyword>
<dbReference type="InterPro" id="IPR002524">
    <property type="entry name" value="Cation_efflux"/>
</dbReference>
<dbReference type="NCBIfam" id="TIGR01297">
    <property type="entry name" value="CDF"/>
    <property type="match status" value="1"/>
</dbReference>
<name>A0A1I0HA15_9FIRM</name>
<evidence type="ECO:0000313" key="10">
    <source>
        <dbReference type="EMBL" id="SET80582.1"/>
    </source>
</evidence>
<evidence type="ECO:0000256" key="4">
    <source>
        <dbReference type="ARBA" id="ARBA00022692"/>
    </source>
</evidence>
<feature type="transmembrane region" description="Helical" evidence="7">
    <location>
        <begin position="182"/>
        <end position="199"/>
    </location>
</feature>
<dbReference type="AlphaFoldDB" id="A0A1I0HA15"/>
<dbReference type="Pfam" id="PF16916">
    <property type="entry name" value="ZT_dimer"/>
    <property type="match status" value="1"/>
</dbReference>
<reference evidence="10 11" key="1">
    <citation type="submission" date="2016-10" db="EMBL/GenBank/DDBJ databases">
        <authorList>
            <person name="de Groot N.N."/>
        </authorList>
    </citation>
    <scope>NUCLEOTIDE SEQUENCE [LARGE SCALE GENOMIC DNA]</scope>
    <source>
        <strain evidence="10 11">DSM 18979</strain>
    </source>
</reference>
<dbReference type="EMBL" id="FOHU01000037">
    <property type="protein sequence ID" value="SET80582.1"/>
    <property type="molecule type" value="Genomic_DNA"/>
</dbReference>
<dbReference type="RefSeq" id="WP_090446988.1">
    <property type="nucleotide sequence ID" value="NZ_FOHU01000037.1"/>
</dbReference>
<proteinExistence type="inferred from homology"/>
<keyword evidence="11" id="KW-1185">Reference proteome</keyword>
<comment type="subcellular location">
    <subcellularLocation>
        <location evidence="1">Membrane</location>
        <topology evidence="1">Multi-pass membrane protein</topology>
    </subcellularLocation>
</comment>
<feature type="transmembrane region" description="Helical" evidence="7">
    <location>
        <begin position="158"/>
        <end position="176"/>
    </location>
</feature>
<evidence type="ECO:0000256" key="2">
    <source>
        <dbReference type="ARBA" id="ARBA00008114"/>
    </source>
</evidence>
<comment type="similarity">
    <text evidence="2">Belongs to the cation diffusion facilitator (CDF) transporter (TC 2.A.4) family.</text>
</comment>
<feature type="transmembrane region" description="Helical" evidence="7">
    <location>
        <begin position="86"/>
        <end position="106"/>
    </location>
</feature>
<dbReference type="SUPFAM" id="SSF160240">
    <property type="entry name" value="Cation efflux protein cytoplasmic domain-like"/>
    <property type="match status" value="1"/>
</dbReference>
<evidence type="ECO:0000256" key="7">
    <source>
        <dbReference type="SAM" id="Phobius"/>
    </source>
</evidence>
<dbReference type="InterPro" id="IPR058533">
    <property type="entry name" value="Cation_efflux_TM"/>
</dbReference>
<dbReference type="InterPro" id="IPR036837">
    <property type="entry name" value="Cation_efflux_CTD_sf"/>
</dbReference>
<keyword evidence="3" id="KW-0813">Transport</keyword>
<gene>
    <name evidence="10" type="ORF">SAMN05660297_03566</name>
</gene>
<evidence type="ECO:0000256" key="1">
    <source>
        <dbReference type="ARBA" id="ARBA00004141"/>
    </source>
</evidence>
<feature type="transmembrane region" description="Helical" evidence="7">
    <location>
        <begin position="12"/>
        <end position="35"/>
    </location>
</feature>
<dbReference type="Proteomes" id="UP000199568">
    <property type="component" value="Unassembled WGS sequence"/>
</dbReference>
<dbReference type="GO" id="GO:0008324">
    <property type="term" value="F:monoatomic cation transmembrane transporter activity"/>
    <property type="evidence" value="ECO:0007669"/>
    <property type="project" value="InterPro"/>
</dbReference>
<feature type="domain" description="Cation efflux protein transmembrane" evidence="8">
    <location>
        <begin position="15"/>
        <end position="207"/>
    </location>
</feature>
<evidence type="ECO:0000256" key="6">
    <source>
        <dbReference type="ARBA" id="ARBA00023136"/>
    </source>
</evidence>
<feature type="domain" description="Cation efflux protein cytoplasmic" evidence="9">
    <location>
        <begin position="211"/>
        <end position="289"/>
    </location>
</feature>
<dbReference type="FunFam" id="1.20.1510.10:FF:000006">
    <property type="entry name" value="Divalent cation efflux transporter"/>
    <property type="match status" value="1"/>
</dbReference>
<dbReference type="STRING" id="426128.SAMN05660297_03566"/>